<keyword evidence="1" id="KW-0812">Transmembrane</keyword>
<keyword evidence="3" id="KW-1185">Reference proteome</keyword>
<sequence>MVDWKLKLKFLPSLYLPITQDMLNDTCETTKYAFYKFLFEGMMLNTIHKRRLEGEEVKFGTVLFIIFFKVIISFFNYLSRDRYQNCLRNYLIPVIFIACKSFLAYSTSRKKKWIFTLCVKHGNLLKFCVLLALPNKLAQLPAVDMQNAPAKLPSKVHMFAYLDVLAQSLCITKEASWCFLNSNLMCSSFNSFLKNCSFINFVCYKNQFVESPTINHVSFCQKYLVHLTHSIFLLSIFEKRVCLEAYMIPRVWGIWRNFMSVLALLLGNQKFGLFEVFSFIPGMIFMGLSDPVENLSWDYLTTYGKHSFRYKTGWFSWKGLTFYIVLLSILTVLFILSKKFIFIPMLLVTDPKTRNNNIQGGITLNSTQVVHINCKKTSILIHKYHCLFQLIIFMCGERVLFLLLPYCMFVILQAIESPEKHLYAGQSSLLDTPSSCNGTVPNGT</sequence>
<dbReference type="EMBL" id="LAVV01007991">
    <property type="protein sequence ID" value="KNZ54116.1"/>
    <property type="molecule type" value="Genomic_DNA"/>
</dbReference>
<comment type="caution">
    <text evidence="2">The sequence shown here is derived from an EMBL/GenBank/DDBJ whole genome shotgun (WGS) entry which is preliminary data.</text>
</comment>
<feature type="transmembrane region" description="Helical" evidence="1">
    <location>
        <begin position="386"/>
        <end position="412"/>
    </location>
</feature>
<proteinExistence type="predicted"/>
<gene>
    <name evidence="2" type="ORF">VP01_303g4</name>
</gene>
<keyword evidence="1" id="KW-1133">Transmembrane helix</keyword>
<dbReference type="AlphaFoldDB" id="A0A0L6V011"/>
<accession>A0A0L6V011</accession>
<feature type="transmembrane region" description="Helical" evidence="1">
    <location>
        <begin position="90"/>
        <end position="107"/>
    </location>
</feature>
<reference evidence="2 3" key="1">
    <citation type="submission" date="2015-08" db="EMBL/GenBank/DDBJ databases">
        <title>Next Generation Sequencing and Analysis of the Genome of Puccinia sorghi L Schw, the Causal Agent of Maize Common Rust.</title>
        <authorList>
            <person name="Rochi L."/>
            <person name="Burguener G."/>
            <person name="Darino M."/>
            <person name="Turjanski A."/>
            <person name="Kreff E."/>
            <person name="Dieguez M.J."/>
            <person name="Sacco F."/>
        </authorList>
    </citation>
    <scope>NUCLEOTIDE SEQUENCE [LARGE SCALE GENOMIC DNA]</scope>
    <source>
        <strain evidence="2 3">RO10H11247</strain>
    </source>
</reference>
<feature type="transmembrane region" description="Helical" evidence="1">
    <location>
        <begin position="315"/>
        <end position="336"/>
    </location>
</feature>
<organism evidence="2 3">
    <name type="scientific">Puccinia sorghi</name>
    <dbReference type="NCBI Taxonomy" id="27349"/>
    <lineage>
        <taxon>Eukaryota</taxon>
        <taxon>Fungi</taxon>
        <taxon>Dikarya</taxon>
        <taxon>Basidiomycota</taxon>
        <taxon>Pucciniomycotina</taxon>
        <taxon>Pucciniomycetes</taxon>
        <taxon>Pucciniales</taxon>
        <taxon>Pucciniaceae</taxon>
        <taxon>Puccinia</taxon>
    </lineage>
</organism>
<dbReference type="Proteomes" id="UP000037035">
    <property type="component" value="Unassembled WGS sequence"/>
</dbReference>
<evidence type="ECO:0000256" key="1">
    <source>
        <dbReference type="SAM" id="Phobius"/>
    </source>
</evidence>
<name>A0A0L6V011_9BASI</name>
<protein>
    <submittedName>
        <fullName evidence="2">Uncharacterized protein</fullName>
    </submittedName>
</protein>
<evidence type="ECO:0000313" key="3">
    <source>
        <dbReference type="Proteomes" id="UP000037035"/>
    </source>
</evidence>
<dbReference type="VEuPathDB" id="FungiDB:VP01_303g4"/>
<keyword evidence="1" id="KW-0472">Membrane</keyword>
<evidence type="ECO:0000313" key="2">
    <source>
        <dbReference type="EMBL" id="KNZ54116.1"/>
    </source>
</evidence>
<feature type="transmembrane region" description="Helical" evidence="1">
    <location>
        <begin position="59"/>
        <end position="78"/>
    </location>
</feature>